<gene>
    <name evidence="4" type="ORF">GCM10008024_29580</name>
    <name evidence="5" type="ORF">SAMN05444006_11422</name>
</gene>
<organism evidence="4 7">
    <name type="scientific">Allgaiera indica</name>
    <dbReference type="NCBI Taxonomy" id="765699"/>
    <lineage>
        <taxon>Bacteria</taxon>
        <taxon>Pseudomonadati</taxon>
        <taxon>Pseudomonadota</taxon>
        <taxon>Alphaproteobacteria</taxon>
        <taxon>Rhodobacterales</taxon>
        <taxon>Paracoccaceae</taxon>
        <taxon>Allgaiera</taxon>
    </lineage>
</organism>
<feature type="region of interest" description="Disordered" evidence="1">
    <location>
        <begin position="152"/>
        <end position="178"/>
    </location>
</feature>
<dbReference type="EMBL" id="BNAB01000014">
    <property type="protein sequence ID" value="GHE04027.1"/>
    <property type="molecule type" value="Genomic_DNA"/>
</dbReference>
<dbReference type="Pfam" id="PF22622">
    <property type="entry name" value="MFE-2_hydrat-2_N"/>
    <property type="match status" value="1"/>
</dbReference>
<proteinExistence type="predicted"/>
<reference evidence="5 6" key="2">
    <citation type="submission" date="2016-10" db="EMBL/GenBank/DDBJ databases">
        <authorList>
            <person name="Varghese N."/>
            <person name="Submissions S."/>
        </authorList>
    </citation>
    <scope>NUCLEOTIDE SEQUENCE [LARGE SCALE GENOMIC DNA]</scope>
    <source>
        <strain evidence="5 6">DSM 24802</strain>
    </source>
</reference>
<feature type="domain" description="MaoC-like" evidence="2">
    <location>
        <begin position="169"/>
        <end position="272"/>
    </location>
</feature>
<dbReference type="SUPFAM" id="SSF54637">
    <property type="entry name" value="Thioesterase/thiol ester dehydrase-isomerase"/>
    <property type="match status" value="2"/>
</dbReference>
<dbReference type="InterPro" id="IPR029069">
    <property type="entry name" value="HotDog_dom_sf"/>
</dbReference>
<comment type="caution">
    <text evidence="4">The sequence shown here is derived from an EMBL/GenBank/DDBJ whole genome shotgun (WGS) entry which is preliminary data.</text>
</comment>
<dbReference type="Proteomes" id="UP000199541">
    <property type="component" value="Unassembled WGS sequence"/>
</dbReference>
<sequence length="288" mass="30619">MIDPDHLLSYDIPEVRQAYGPRDTAFYALSIGIGHDPMDADDLRFVGSGAPRPFPTLPLVLGHPGFWLGNSDTGVDAVRLVHGEQGITIHAPLPPEGQVIGKTRVTGLIDKGAGRGALLYSEKELRDAATGALYATTTATIFLRGDGGFSGTPGSRFGPGAEGGGAHTPPASPPDARFETRTRPEQALWYRWNGDHNPLHLSPEVAAKAGFARPILHGLCTLGIAAYGLVRTLCDRDPARLRGLRGRFTAAVTPGETLRTEVWRDGSFRTVEAESGRVVVGDGLAVID</sequence>
<dbReference type="Gene3D" id="3.10.129.10">
    <property type="entry name" value="Hotdog Thioesterase"/>
    <property type="match status" value="1"/>
</dbReference>
<accession>A0AAN4UTJ2</accession>
<dbReference type="GO" id="GO:0003857">
    <property type="term" value="F:(3S)-3-hydroxyacyl-CoA dehydrogenase (NAD+) activity"/>
    <property type="evidence" value="ECO:0007669"/>
    <property type="project" value="TreeGrafter"/>
</dbReference>
<evidence type="ECO:0000313" key="5">
    <source>
        <dbReference type="EMBL" id="SDX33974.1"/>
    </source>
</evidence>
<evidence type="ECO:0000256" key="1">
    <source>
        <dbReference type="SAM" id="MobiDB-lite"/>
    </source>
</evidence>
<name>A0AAN4UTJ2_9RHOB</name>
<dbReference type="PANTHER" id="PTHR13078:SF56">
    <property type="entry name" value="PEROXISOMAL MULTIFUNCTIONAL ENZYME TYPE 2"/>
    <property type="match status" value="1"/>
</dbReference>
<evidence type="ECO:0000259" key="3">
    <source>
        <dbReference type="Pfam" id="PF22622"/>
    </source>
</evidence>
<dbReference type="RefSeq" id="WP_035846951.1">
    <property type="nucleotide sequence ID" value="NZ_BNAB01000014.1"/>
</dbReference>
<dbReference type="GO" id="GO:0006635">
    <property type="term" value="P:fatty acid beta-oxidation"/>
    <property type="evidence" value="ECO:0007669"/>
    <property type="project" value="TreeGrafter"/>
</dbReference>
<reference evidence="4" key="3">
    <citation type="submission" date="2023-06" db="EMBL/GenBank/DDBJ databases">
        <authorList>
            <person name="Sun Q."/>
            <person name="Zhou Y."/>
        </authorList>
    </citation>
    <scope>NUCLEOTIDE SEQUENCE</scope>
    <source>
        <strain evidence="4">CGMCC 1.10859</strain>
    </source>
</reference>
<feature type="domain" description="Peroxisomal multifunctional enzyme type 2-like N-terminal" evidence="3">
    <location>
        <begin position="19"/>
        <end position="145"/>
    </location>
</feature>
<keyword evidence="6" id="KW-1185">Reference proteome</keyword>
<evidence type="ECO:0000313" key="7">
    <source>
        <dbReference type="Proteomes" id="UP000634647"/>
    </source>
</evidence>
<dbReference type="InterPro" id="IPR054357">
    <property type="entry name" value="MFE-2_N"/>
</dbReference>
<dbReference type="GO" id="GO:0044594">
    <property type="term" value="F:17-beta-hydroxysteroid dehydrogenase (NAD+) activity"/>
    <property type="evidence" value="ECO:0007669"/>
    <property type="project" value="TreeGrafter"/>
</dbReference>
<dbReference type="GO" id="GO:0004300">
    <property type="term" value="F:enoyl-CoA hydratase activity"/>
    <property type="evidence" value="ECO:0007669"/>
    <property type="project" value="TreeGrafter"/>
</dbReference>
<protein>
    <submittedName>
        <fullName evidence="5">Acyl dehydratase</fullName>
    </submittedName>
    <submittedName>
        <fullName evidence="4">MaoC family protein</fullName>
    </submittedName>
</protein>
<reference evidence="4" key="1">
    <citation type="journal article" date="2014" name="Int. J. Syst. Evol. Microbiol.">
        <title>Complete genome sequence of Corynebacterium casei LMG S-19264T (=DSM 44701T), isolated from a smear-ripened cheese.</title>
        <authorList>
            <consortium name="US DOE Joint Genome Institute (JGI-PGF)"/>
            <person name="Walter F."/>
            <person name="Albersmeier A."/>
            <person name="Kalinowski J."/>
            <person name="Ruckert C."/>
        </authorList>
    </citation>
    <scope>NUCLEOTIDE SEQUENCE</scope>
    <source>
        <strain evidence="4">CGMCC 1.10859</strain>
    </source>
</reference>
<dbReference type="Pfam" id="PF01575">
    <property type="entry name" value="MaoC_dehydratas"/>
    <property type="match status" value="1"/>
</dbReference>
<evidence type="ECO:0000259" key="2">
    <source>
        <dbReference type="Pfam" id="PF01575"/>
    </source>
</evidence>
<evidence type="ECO:0000313" key="4">
    <source>
        <dbReference type="EMBL" id="GHE04027.1"/>
    </source>
</evidence>
<dbReference type="PANTHER" id="PTHR13078">
    <property type="entry name" value="PEROXISOMAL MULTIFUNCTIONAL ENZYME TYPE 2-RELATED"/>
    <property type="match status" value="1"/>
</dbReference>
<dbReference type="EMBL" id="FNOB01000014">
    <property type="protein sequence ID" value="SDX33974.1"/>
    <property type="molecule type" value="Genomic_DNA"/>
</dbReference>
<dbReference type="AlphaFoldDB" id="A0AAN4UTJ2"/>
<dbReference type="InterPro" id="IPR002539">
    <property type="entry name" value="MaoC-like_dom"/>
</dbReference>
<dbReference type="Proteomes" id="UP000634647">
    <property type="component" value="Unassembled WGS sequence"/>
</dbReference>
<evidence type="ECO:0000313" key="6">
    <source>
        <dbReference type="Proteomes" id="UP000199541"/>
    </source>
</evidence>
<dbReference type="CDD" id="cd03448">
    <property type="entry name" value="HDE_HSD"/>
    <property type="match status" value="1"/>
</dbReference>